<accession>A0A6H1NYP7</accession>
<proteinExistence type="predicted"/>
<protein>
    <submittedName>
        <fullName evidence="1">Uncharacterized protein</fullName>
    </submittedName>
</protein>
<organism evidence="1 2">
    <name type="scientific">Priestia megaterium</name>
    <name type="common">Bacillus megaterium</name>
    <dbReference type="NCBI Taxonomy" id="1404"/>
    <lineage>
        <taxon>Bacteria</taxon>
        <taxon>Bacillati</taxon>
        <taxon>Bacillota</taxon>
        <taxon>Bacilli</taxon>
        <taxon>Bacillales</taxon>
        <taxon>Bacillaceae</taxon>
        <taxon>Priestia</taxon>
    </lineage>
</organism>
<dbReference type="Proteomes" id="UP000501868">
    <property type="component" value="Chromosome"/>
</dbReference>
<dbReference type="AlphaFoldDB" id="A0A6H1NYP7"/>
<name>A0A6H1NYP7_PRIMG</name>
<evidence type="ECO:0000313" key="1">
    <source>
        <dbReference type="EMBL" id="QIZ06352.1"/>
    </source>
</evidence>
<gene>
    <name evidence="1" type="ORF">HFZ78_06225</name>
</gene>
<dbReference type="EMBL" id="CP051128">
    <property type="protein sequence ID" value="QIZ06352.1"/>
    <property type="molecule type" value="Genomic_DNA"/>
</dbReference>
<sequence length="128" mass="15521">MTKQTTAFLRIDFKNLYKKPVLEIYDYFIQYLGEPDYIEKCADQIHWFHFKSFRIEELNNQWGITIPLLKPVVDYDSIDIFMQLAEELKNKLINIYKTIPFQDDEVEIFLDYTIHHSIPLPWTELIKE</sequence>
<reference evidence="1 2" key="1">
    <citation type="submission" date="2020-04" db="EMBL/GenBank/DDBJ databases">
        <title>Genome-Wide Identification of 5-Methylcytosine Sites in Bacterial Genomes By High-Throughput Sequencing of MspJI Restriction Fragments.</title>
        <authorList>
            <person name="Wu V."/>
        </authorList>
    </citation>
    <scope>NUCLEOTIDE SEQUENCE [LARGE SCALE GENOMIC DNA]</scope>
    <source>
        <strain evidence="1 2">S2</strain>
    </source>
</reference>
<evidence type="ECO:0000313" key="2">
    <source>
        <dbReference type="Proteomes" id="UP000501868"/>
    </source>
</evidence>
<reference evidence="1 2" key="2">
    <citation type="submission" date="2020-04" db="EMBL/GenBank/DDBJ databases">
        <authorList>
            <person name="Fomenkov A."/>
            <person name="Anton B.P."/>
            <person name="Roberts R.J."/>
        </authorList>
    </citation>
    <scope>NUCLEOTIDE SEQUENCE [LARGE SCALE GENOMIC DNA]</scope>
    <source>
        <strain evidence="1 2">S2</strain>
    </source>
</reference>